<keyword evidence="2" id="KW-1185">Reference proteome</keyword>
<protein>
    <submittedName>
        <fullName evidence="1">Keratin-like protein KRT222</fullName>
    </submittedName>
</protein>
<evidence type="ECO:0000313" key="2">
    <source>
        <dbReference type="Proteomes" id="UP000325081"/>
    </source>
</evidence>
<comment type="caution">
    <text evidence="1">The sequence shown here is derived from an EMBL/GenBank/DDBJ whole genome shotgun (WGS) entry which is preliminary data.</text>
</comment>
<organism evidence="1 2">
    <name type="scientific">Striga asiatica</name>
    <name type="common">Asiatic witchweed</name>
    <name type="synonym">Buchnera asiatica</name>
    <dbReference type="NCBI Taxonomy" id="4170"/>
    <lineage>
        <taxon>Eukaryota</taxon>
        <taxon>Viridiplantae</taxon>
        <taxon>Streptophyta</taxon>
        <taxon>Embryophyta</taxon>
        <taxon>Tracheophyta</taxon>
        <taxon>Spermatophyta</taxon>
        <taxon>Magnoliopsida</taxon>
        <taxon>eudicotyledons</taxon>
        <taxon>Gunneridae</taxon>
        <taxon>Pentapetalae</taxon>
        <taxon>asterids</taxon>
        <taxon>lamiids</taxon>
        <taxon>Lamiales</taxon>
        <taxon>Orobanchaceae</taxon>
        <taxon>Buchnereae</taxon>
        <taxon>Striga</taxon>
    </lineage>
</organism>
<dbReference type="EMBL" id="BKCP01000002">
    <property type="protein sequence ID" value="GER25285.1"/>
    <property type="molecule type" value="Genomic_DNA"/>
</dbReference>
<name>A0A5A7NXN8_STRAF</name>
<proteinExistence type="predicted"/>
<accession>A0A5A7NXN8</accession>
<dbReference type="Proteomes" id="UP000325081">
    <property type="component" value="Unassembled WGS sequence"/>
</dbReference>
<reference evidence="2" key="1">
    <citation type="journal article" date="2019" name="Curr. Biol.">
        <title>Genome Sequence of Striga asiatica Provides Insight into the Evolution of Plant Parasitism.</title>
        <authorList>
            <person name="Yoshida S."/>
            <person name="Kim S."/>
            <person name="Wafula E.K."/>
            <person name="Tanskanen J."/>
            <person name="Kim Y.M."/>
            <person name="Honaas L."/>
            <person name="Yang Z."/>
            <person name="Spallek T."/>
            <person name="Conn C.E."/>
            <person name="Ichihashi Y."/>
            <person name="Cheong K."/>
            <person name="Cui S."/>
            <person name="Der J.P."/>
            <person name="Gundlach H."/>
            <person name="Jiao Y."/>
            <person name="Hori C."/>
            <person name="Ishida J.K."/>
            <person name="Kasahara H."/>
            <person name="Kiba T."/>
            <person name="Kim M.S."/>
            <person name="Koo N."/>
            <person name="Laohavisit A."/>
            <person name="Lee Y.H."/>
            <person name="Lumba S."/>
            <person name="McCourt P."/>
            <person name="Mortimer J.C."/>
            <person name="Mutuku J.M."/>
            <person name="Nomura T."/>
            <person name="Sasaki-Sekimoto Y."/>
            <person name="Seto Y."/>
            <person name="Wang Y."/>
            <person name="Wakatake T."/>
            <person name="Sakakibara H."/>
            <person name="Demura T."/>
            <person name="Yamaguchi S."/>
            <person name="Yoneyama K."/>
            <person name="Manabe R.I."/>
            <person name="Nelson D.C."/>
            <person name="Schulman A.H."/>
            <person name="Timko M.P."/>
            <person name="dePamphilis C.W."/>
            <person name="Choi D."/>
            <person name="Shirasu K."/>
        </authorList>
    </citation>
    <scope>NUCLEOTIDE SEQUENCE [LARGE SCALE GENOMIC DNA]</scope>
    <source>
        <strain evidence="2">cv. UVA1</strain>
    </source>
</reference>
<dbReference type="AlphaFoldDB" id="A0A5A7NXN8"/>
<evidence type="ECO:0000313" key="1">
    <source>
        <dbReference type="EMBL" id="GER25285.1"/>
    </source>
</evidence>
<sequence length="144" mass="16165">MNVATKTTEIAGRLRPLGVDERDDRYIAAVGEAGSQVESKNWPALRSVLFLRHVCFSPSANCGSRVGSESWAVLKFRRRAEKEEQWAKPRVWPPDRATKSFGERPRLAKLWMSWEVLKNGDGRFTVSFALFVGVESSSTDASHP</sequence>
<gene>
    <name evidence="1" type="ORF">STAS_00855</name>
</gene>